<reference evidence="3" key="1">
    <citation type="journal article" date="2019" name="Int. J. Syst. Evol. Microbiol.">
        <title>The Global Catalogue of Microorganisms (GCM) 10K type strain sequencing project: providing services to taxonomists for standard genome sequencing and annotation.</title>
        <authorList>
            <consortium name="The Broad Institute Genomics Platform"/>
            <consortium name="The Broad Institute Genome Sequencing Center for Infectious Disease"/>
            <person name="Wu L."/>
            <person name="Ma J."/>
        </authorList>
    </citation>
    <scope>NUCLEOTIDE SEQUENCE [LARGE SCALE GENOMIC DNA]</scope>
    <source>
        <strain evidence="3">CCTCC AB 2017081</strain>
    </source>
</reference>
<dbReference type="RefSeq" id="WP_322474278.1">
    <property type="nucleotide sequence ID" value="NZ_JBHRZG010000006.1"/>
</dbReference>
<keyword evidence="3" id="KW-1185">Reference proteome</keyword>
<keyword evidence="1" id="KW-0732">Signal</keyword>
<dbReference type="SUPFAM" id="SSF51004">
    <property type="entry name" value="C-terminal (heme d1) domain of cytochrome cd1-nitrite reductase"/>
    <property type="match status" value="1"/>
</dbReference>
<dbReference type="EMBL" id="JBHRZG010000006">
    <property type="protein sequence ID" value="MFC3832295.1"/>
    <property type="molecule type" value="Genomic_DNA"/>
</dbReference>
<gene>
    <name evidence="2" type="ORF">ACFOSB_05450</name>
</gene>
<name>A0ABV7Z5L9_9DEIO</name>
<proteinExistence type="predicted"/>
<evidence type="ECO:0000313" key="3">
    <source>
        <dbReference type="Proteomes" id="UP001595803"/>
    </source>
</evidence>
<protein>
    <submittedName>
        <fullName evidence="2">WD40 repeat domain-containing protein</fullName>
    </submittedName>
</protein>
<organism evidence="2 3">
    <name type="scientific">Deinococcus rufus</name>
    <dbReference type="NCBI Taxonomy" id="2136097"/>
    <lineage>
        <taxon>Bacteria</taxon>
        <taxon>Thermotogati</taxon>
        <taxon>Deinococcota</taxon>
        <taxon>Deinococci</taxon>
        <taxon>Deinococcales</taxon>
        <taxon>Deinococcaceae</taxon>
        <taxon>Deinococcus</taxon>
    </lineage>
</organism>
<comment type="caution">
    <text evidence="2">The sequence shown here is derived from an EMBL/GenBank/DDBJ whole genome shotgun (WGS) entry which is preliminary data.</text>
</comment>
<dbReference type="Proteomes" id="UP001595803">
    <property type="component" value="Unassembled WGS sequence"/>
</dbReference>
<evidence type="ECO:0000313" key="2">
    <source>
        <dbReference type="EMBL" id="MFC3832295.1"/>
    </source>
</evidence>
<sequence length="595" mass="62164">MRLLTLMLAGSLAVSGVASALTLQPARVVTVPGADTDAAWPLTGGRWVVSADNAVMVLGPDLKVQRAWHTLQGSVRALAVSPQGTRVAAMTRDRWAVWDLATGAELGRGLIYADNVGFDEAGNLLVVYDGALLRNTLTAGPERFEALDVGTTWEYFAASPDGTQAVLMNADIAQLVRLSDGEVLAEATLSDDTDGLGATFSPDGQAVVVRTGNEAFILRAGEDATDIEDGSDLGTATSSVYFTGNDRFVYVGGVRGQTYDALTGETVGERFSVPSSGGVARGLNGTYLALGRGVARFNPATRTEQNRTVLVSSNTWLGAFLPDGKFYAGVNDLRAVQDGARLNVGPLDDLLDLAASGGRVWTLNGLTVRVTENGRIRSLATLDEDAEYDTIAATPDGTVAVASGYYGLAVLSARTGRVLSSVSSDELDMEDIHAAIPTPDGRAVLIVPHEGHTMRYDVATGRLTTAFRLPGGVGATTLQATPSGTLAVGYTTEDDEESIALIRPGATTPYRSLPVPDGVQSMRFSPDGKLLAVLTYGEGAALRIYDTVSGALLTSGGPLNSTTDLLVWSSTSRQLLVGSGVLGKPGSATVYNVLR</sequence>
<evidence type="ECO:0000256" key="1">
    <source>
        <dbReference type="SAM" id="SignalP"/>
    </source>
</evidence>
<dbReference type="InterPro" id="IPR015943">
    <property type="entry name" value="WD40/YVTN_repeat-like_dom_sf"/>
</dbReference>
<dbReference type="Gene3D" id="2.130.10.10">
    <property type="entry name" value="YVTN repeat-like/Quinoprotein amine dehydrogenase"/>
    <property type="match status" value="2"/>
</dbReference>
<accession>A0ABV7Z5L9</accession>
<dbReference type="InterPro" id="IPR051200">
    <property type="entry name" value="Host-pathogen_enzymatic-act"/>
</dbReference>
<dbReference type="InterPro" id="IPR011048">
    <property type="entry name" value="Haem_d1_sf"/>
</dbReference>
<dbReference type="SUPFAM" id="SSF69322">
    <property type="entry name" value="Tricorn protease domain 2"/>
    <property type="match status" value="1"/>
</dbReference>
<feature type="chain" id="PRO_5045770073" evidence="1">
    <location>
        <begin position="21"/>
        <end position="595"/>
    </location>
</feature>
<feature type="signal peptide" evidence="1">
    <location>
        <begin position="1"/>
        <end position="20"/>
    </location>
</feature>
<dbReference type="PANTHER" id="PTHR47197:SF3">
    <property type="entry name" value="DIHYDRO-HEME D1 DEHYDROGENASE"/>
    <property type="match status" value="1"/>
</dbReference>
<dbReference type="PANTHER" id="PTHR47197">
    <property type="entry name" value="PROTEIN NIRF"/>
    <property type="match status" value="1"/>
</dbReference>